<feature type="transmembrane region" description="Helical" evidence="1">
    <location>
        <begin position="126"/>
        <end position="146"/>
    </location>
</feature>
<dbReference type="AlphaFoldDB" id="A0A0D3DX12"/>
<evidence type="ECO:0000313" key="3">
    <source>
        <dbReference type="Proteomes" id="UP000032141"/>
    </source>
</evidence>
<dbReference type="OMA" id="ARCFDRC"/>
<dbReference type="Gramene" id="Bo8g105620.1">
    <property type="protein sequence ID" value="Bo8g105620.1"/>
    <property type="gene ID" value="Bo8g105620"/>
</dbReference>
<name>A0A0D3DX12_BRAOL</name>
<reference evidence="2 3" key="1">
    <citation type="journal article" date="2014" name="Genome Biol.">
        <title>Transcriptome and methylome profiling reveals relics of genome dominance in the mesopolyploid Brassica oleracea.</title>
        <authorList>
            <person name="Parkin I.A."/>
            <person name="Koh C."/>
            <person name="Tang H."/>
            <person name="Robinson S.J."/>
            <person name="Kagale S."/>
            <person name="Clarke W.E."/>
            <person name="Town C.D."/>
            <person name="Nixon J."/>
            <person name="Krishnakumar V."/>
            <person name="Bidwell S.L."/>
            <person name="Denoeud F."/>
            <person name="Belcram H."/>
            <person name="Links M.G."/>
            <person name="Just J."/>
            <person name="Clarke C."/>
            <person name="Bender T."/>
            <person name="Huebert T."/>
            <person name="Mason A.S."/>
            <person name="Pires J.C."/>
            <person name="Barker G."/>
            <person name="Moore J."/>
            <person name="Walley P.G."/>
            <person name="Manoli S."/>
            <person name="Batley J."/>
            <person name="Edwards D."/>
            <person name="Nelson M.N."/>
            <person name="Wang X."/>
            <person name="Paterson A.H."/>
            <person name="King G."/>
            <person name="Bancroft I."/>
            <person name="Chalhoub B."/>
            <person name="Sharpe A.G."/>
        </authorList>
    </citation>
    <scope>NUCLEOTIDE SEQUENCE</scope>
    <source>
        <strain evidence="2 3">cv. TO1000</strain>
    </source>
</reference>
<dbReference type="STRING" id="109376.A0A0D3DX12"/>
<dbReference type="HOGENOM" id="CLU_1484014_0_0_1"/>
<dbReference type="EnsemblPlants" id="Bo8g105620.1">
    <property type="protein sequence ID" value="Bo8g105620.1"/>
    <property type="gene ID" value="Bo8g105620"/>
</dbReference>
<keyword evidence="1" id="KW-0812">Transmembrane</keyword>
<evidence type="ECO:0000256" key="1">
    <source>
        <dbReference type="SAM" id="Phobius"/>
    </source>
</evidence>
<keyword evidence="1" id="KW-0472">Membrane</keyword>
<sequence>MVLAANKDLETFPENHRLATDSFRGGRIRRVDGAGSSSFFFLIFFSTSSSFTDFDRLISSNHSLSKCSLTTARCFDRCDGSKLGLVIKAMALDGIVVSSPSRRTQSLKRQWEDLGSCSTVIKRHRYLLTALVLLAFLCTVYLYFAVTLGARHLSCSGLTGKEKAMCQLQHVQALSKGKLKFF</sequence>
<organism evidence="2 3">
    <name type="scientific">Brassica oleracea var. oleracea</name>
    <dbReference type="NCBI Taxonomy" id="109376"/>
    <lineage>
        <taxon>Eukaryota</taxon>
        <taxon>Viridiplantae</taxon>
        <taxon>Streptophyta</taxon>
        <taxon>Embryophyta</taxon>
        <taxon>Tracheophyta</taxon>
        <taxon>Spermatophyta</taxon>
        <taxon>Magnoliopsida</taxon>
        <taxon>eudicotyledons</taxon>
        <taxon>Gunneridae</taxon>
        <taxon>Pentapetalae</taxon>
        <taxon>rosids</taxon>
        <taxon>malvids</taxon>
        <taxon>Brassicales</taxon>
        <taxon>Brassicaceae</taxon>
        <taxon>Brassiceae</taxon>
        <taxon>Brassica</taxon>
    </lineage>
</organism>
<keyword evidence="1" id="KW-1133">Transmembrane helix</keyword>
<dbReference type="eggNOG" id="ENOG502S3TR">
    <property type="taxonomic scope" value="Eukaryota"/>
</dbReference>
<dbReference type="Proteomes" id="UP000032141">
    <property type="component" value="Chromosome C8"/>
</dbReference>
<keyword evidence="3" id="KW-1185">Reference proteome</keyword>
<proteinExistence type="predicted"/>
<protein>
    <submittedName>
        <fullName evidence="2">Uncharacterized protein</fullName>
    </submittedName>
</protein>
<evidence type="ECO:0000313" key="2">
    <source>
        <dbReference type="EnsemblPlants" id="Bo8g105620.1"/>
    </source>
</evidence>
<accession>A0A0D3DX12</accession>
<reference evidence="2" key="2">
    <citation type="submission" date="2015-03" db="UniProtKB">
        <authorList>
            <consortium name="EnsemblPlants"/>
        </authorList>
    </citation>
    <scope>IDENTIFICATION</scope>
</reference>
<dbReference type="PANTHER" id="PTHR34774">
    <property type="entry name" value="EPHRIN-A3 PROTEIN"/>
    <property type="match status" value="1"/>
</dbReference>
<dbReference type="PANTHER" id="PTHR34774:SF1">
    <property type="entry name" value="EPHRIN-A3 PROTEIN"/>
    <property type="match status" value="1"/>
</dbReference>